<gene>
    <name evidence="2" type="ORF">ADUPG1_002329</name>
    <name evidence="1" type="ORF">ADUPG1_004548</name>
</gene>
<reference evidence="1" key="1">
    <citation type="submission" date="2022-03" db="EMBL/GenBank/DDBJ databases">
        <title>Draft genome sequence of Aduncisulcus paluster, a free-living microaerophilic Fornicata.</title>
        <authorList>
            <person name="Yuyama I."/>
            <person name="Kume K."/>
            <person name="Tamura T."/>
            <person name="Inagaki Y."/>
            <person name="Hashimoto T."/>
        </authorList>
    </citation>
    <scope>NUCLEOTIDE SEQUENCE</scope>
    <source>
        <strain evidence="1">NY0171</strain>
    </source>
</reference>
<proteinExistence type="predicted"/>
<dbReference type="EMBL" id="BQXS01006891">
    <property type="protein sequence ID" value="GKT23437.1"/>
    <property type="molecule type" value="Genomic_DNA"/>
</dbReference>
<feature type="non-terminal residue" evidence="1">
    <location>
        <position position="68"/>
    </location>
</feature>
<sequence>MLLHECVVCEEAVRCDRTCFCTNVSCVRRLFTIRRDDRVLATNRECSAGTRRDGIFPRKIASDNRDIV</sequence>
<comment type="caution">
    <text evidence="1">The sequence shown here is derived from an EMBL/GenBank/DDBJ whole genome shotgun (WGS) entry which is preliminary data.</text>
</comment>
<dbReference type="Proteomes" id="UP001057375">
    <property type="component" value="Unassembled WGS sequence"/>
</dbReference>
<organism evidence="1 3">
    <name type="scientific">Aduncisulcus paluster</name>
    <dbReference type="NCBI Taxonomy" id="2918883"/>
    <lineage>
        <taxon>Eukaryota</taxon>
        <taxon>Metamonada</taxon>
        <taxon>Carpediemonas-like organisms</taxon>
        <taxon>Aduncisulcus</taxon>
    </lineage>
</organism>
<accession>A0ABQ5K1A3</accession>
<evidence type="ECO:0000313" key="1">
    <source>
        <dbReference type="EMBL" id="GKT23437.1"/>
    </source>
</evidence>
<dbReference type="EMBL" id="BQXS01002633">
    <property type="protein sequence ID" value="GKT32697.1"/>
    <property type="molecule type" value="Genomic_DNA"/>
</dbReference>
<protein>
    <submittedName>
        <fullName evidence="1">Uncharacterized protein</fullName>
    </submittedName>
</protein>
<name>A0ABQ5K1A3_9EUKA</name>
<keyword evidence="3" id="KW-1185">Reference proteome</keyword>
<evidence type="ECO:0000313" key="2">
    <source>
        <dbReference type="EMBL" id="GKT32697.1"/>
    </source>
</evidence>
<evidence type="ECO:0000313" key="3">
    <source>
        <dbReference type="Proteomes" id="UP001057375"/>
    </source>
</evidence>